<dbReference type="PANTHER" id="PTHR15887">
    <property type="entry name" value="TRANSMEMBRANE PROTEIN 69"/>
    <property type="match status" value="1"/>
</dbReference>
<reference evidence="2 3" key="1">
    <citation type="submission" date="2018-05" db="EMBL/GenBank/DDBJ databases">
        <title>Genomic Encyclopedia of Type Strains, Phase IV (KMG-IV): sequencing the most valuable type-strain genomes for metagenomic binning, comparative biology and taxonomic classification.</title>
        <authorList>
            <person name="Goeker M."/>
        </authorList>
    </citation>
    <scope>NUCLEOTIDE SEQUENCE [LARGE SCALE GENOMIC DNA]</scope>
    <source>
        <strain evidence="2 3">DSM 566</strain>
    </source>
</reference>
<name>A0A318H749_9BURK</name>
<proteinExistence type="predicted"/>
<dbReference type="AlphaFoldDB" id="A0A318H749"/>
<feature type="transmembrane region" description="Helical" evidence="1">
    <location>
        <begin position="21"/>
        <end position="40"/>
    </location>
</feature>
<gene>
    <name evidence="2" type="ORF">C7444_11946</name>
</gene>
<dbReference type="RefSeq" id="WP_245909610.1">
    <property type="nucleotide sequence ID" value="NZ_QJJS01000019.1"/>
</dbReference>
<dbReference type="Proteomes" id="UP000247811">
    <property type="component" value="Unassembled WGS sequence"/>
</dbReference>
<keyword evidence="1" id="KW-0472">Membrane</keyword>
<keyword evidence="3" id="KW-1185">Reference proteome</keyword>
<protein>
    <submittedName>
        <fullName evidence="2">Uncharacterized protein DUF3429</fullName>
    </submittedName>
</protein>
<comment type="caution">
    <text evidence="2">The sequence shown here is derived from an EMBL/GenBank/DDBJ whole genome shotgun (WGS) entry which is preliminary data.</text>
</comment>
<dbReference type="PANTHER" id="PTHR15887:SF1">
    <property type="entry name" value="TRANSMEMBRANE PROTEIN 69"/>
    <property type="match status" value="1"/>
</dbReference>
<dbReference type="Pfam" id="PF11911">
    <property type="entry name" value="DUF3429"/>
    <property type="match status" value="1"/>
</dbReference>
<feature type="transmembrane region" description="Helical" evidence="1">
    <location>
        <begin position="81"/>
        <end position="110"/>
    </location>
</feature>
<evidence type="ECO:0000256" key="1">
    <source>
        <dbReference type="SAM" id="Phobius"/>
    </source>
</evidence>
<feature type="transmembrane region" description="Helical" evidence="1">
    <location>
        <begin position="46"/>
        <end position="69"/>
    </location>
</feature>
<evidence type="ECO:0000313" key="2">
    <source>
        <dbReference type="EMBL" id="PXW93535.1"/>
    </source>
</evidence>
<keyword evidence="1" id="KW-0812">Transmembrane</keyword>
<dbReference type="InterPro" id="IPR021836">
    <property type="entry name" value="DUF3429"/>
</dbReference>
<organism evidence="2 3">
    <name type="scientific">Sphaerotilus hippei</name>
    <dbReference type="NCBI Taxonomy" id="744406"/>
    <lineage>
        <taxon>Bacteria</taxon>
        <taxon>Pseudomonadati</taxon>
        <taxon>Pseudomonadota</taxon>
        <taxon>Betaproteobacteria</taxon>
        <taxon>Burkholderiales</taxon>
        <taxon>Sphaerotilaceae</taxon>
        <taxon>Sphaerotilus</taxon>
    </lineage>
</organism>
<dbReference type="EMBL" id="QJJS01000019">
    <property type="protein sequence ID" value="PXW93535.1"/>
    <property type="molecule type" value="Genomic_DNA"/>
</dbReference>
<evidence type="ECO:0000313" key="3">
    <source>
        <dbReference type="Proteomes" id="UP000247811"/>
    </source>
</evidence>
<accession>A0A318H749</accession>
<sequence>MSALTPSYRVAEPLNPVATKLCYAGLIPFVGGAFLSLVVWDDVHPYVVLMLAGYAAVILSFLGGIHWGMGMKGTVPSPAPFAWAAVVSCLAWIAVVMPAHAGLVIDGLLLVGCYLFDRRTYPGYGLSNWLTMRFRLTAIATLSCFLAAART</sequence>
<keyword evidence="1" id="KW-1133">Transmembrane helix</keyword>